<sequence>MLLSAFLSKRFRAYSGHKDEKNGFVSFIAKASTIGILLGVAVLIVALSVINGFEQQLVHRLLSVVPQVEYVAPSRPIANWSQKVESLQSQPHVTGAAPFIAVNGMAQYKSQLKAVEIRGVEPSLESNVSAVNQFTDGKLVSQFGLDDVILGKQIVKQLNAKVGDNITLLIPQISQKGQSLLAPKRVTLNLVGVIEMGGPIDSTAAFIHLSKAQQALGYDASQVTGLRLSVDDVFSAHQIALKVGQTIDDYVYISSWFRTQGSLYQDIQMVRTIVYIVVFLIIAVASFNIVSSLVMEVREKQGNIAILKTMGAKDSTILATFVLQGLMQAFVGVALGTLIGVVLALNISELFTWISQLFGENPLEGVYFIEFLPSKLVLEDIGITVIVTFVLAILATIYPAWQATRVDPAKVLGN</sequence>
<dbReference type="InterPro" id="IPR025857">
    <property type="entry name" value="MacB_PCD"/>
</dbReference>
<feature type="transmembrane region" description="Helical" evidence="8">
    <location>
        <begin position="316"/>
        <end position="345"/>
    </location>
</feature>
<evidence type="ECO:0000259" key="9">
    <source>
        <dbReference type="Pfam" id="PF02687"/>
    </source>
</evidence>
<feature type="transmembrane region" description="Helical" evidence="8">
    <location>
        <begin position="381"/>
        <end position="401"/>
    </location>
</feature>
<accession>A0A1Q2H252</accession>
<dbReference type="Pfam" id="PF02687">
    <property type="entry name" value="FtsX"/>
    <property type="match status" value="1"/>
</dbReference>
<evidence type="ECO:0000313" key="11">
    <source>
        <dbReference type="EMBL" id="AQQ01410.1"/>
    </source>
</evidence>
<dbReference type="Proteomes" id="UP000188243">
    <property type="component" value="Chromosome"/>
</dbReference>
<comment type="subcellular location">
    <subcellularLocation>
        <location evidence="1">Cell membrane</location>
        <topology evidence="1">Multi-pass membrane protein</topology>
    </subcellularLocation>
</comment>
<comment type="similarity">
    <text evidence="2">Belongs to the ABC-4 integral membrane protein family. LolC/E subfamily.</text>
</comment>
<evidence type="ECO:0000256" key="2">
    <source>
        <dbReference type="ARBA" id="ARBA00005236"/>
    </source>
</evidence>
<dbReference type="GO" id="GO:0098797">
    <property type="term" value="C:plasma membrane protein complex"/>
    <property type="evidence" value="ECO:0007669"/>
    <property type="project" value="TreeGrafter"/>
</dbReference>
<feature type="transmembrane region" description="Helical" evidence="8">
    <location>
        <begin position="27"/>
        <end position="50"/>
    </location>
</feature>
<evidence type="ECO:0000259" key="10">
    <source>
        <dbReference type="Pfam" id="PF12704"/>
    </source>
</evidence>
<evidence type="ECO:0000313" key="12">
    <source>
        <dbReference type="Proteomes" id="UP000188243"/>
    </source>
</evidence>
<dbReference type="Pfam" id="PF12704">
    <property type="entry name" value="MacB_PCD"/>
    <property type="match status" value="1"/>
</dbReference>
<dbReference type="GO" id="GO:0044874">
    <property type="term" value="P:lipoprotein localization to outer membrane"/>
    <property type="evidence" value="ECO:0007669"/>
    <property type="project" value="TreeGrafter"/>
</dbReference>
<keyword evidence="3" id="KW-0813">Transport</keyword>
<feature type="domain" description="ABC3 transporter permease C-terminal" evidence="9">
    <location>
        <begin position="276"/>
        <end position="408"/>
    </location>
</feature>
<evidence type="ECO:0000256" key="8">
    <source>
        <dbReference type="SAM" id="Phobius"/>
    </source>
</evidence>
<dbReference type="STRING" id="247523.B0W48_17515"/>
<dbReference type="PANTHER" id="PTHR30489:SF0">
    <property type="entry name" value="LIPOPROTEIN-RELEASING SYSTEM TRANSMEMBRANE PROTEIN LOLE"/>
    <property type="match status" value="1"/>
</dbReference>
<keyword evidence="11" id="KW-0131">Cell cycle</keyword>
<dbReference type="InterPro" id="IPR003838">
    <property type="entry name" value="ABC3_permease_C"/>
</dbReference>
<dbReference type="InterPro" id="IPR051447">
    <property type="entry name" value="Lipoprotein-release_system"/>
</dbReference>
<feature type="domain" description="MacB-like periplasmic core" evidence="10">
    <location>
        <begin position="33"/>
        <end position="232"/>
    </location>
</feature>
<dbReference type="EMBL" id="CP019628">
    <property type="protein sequence ID" value="AQQ01410.1"/>
    <property type="molecule type" value="Genomic_DNA"/>
</dbReference>
<dbReference type="AlphaFoldDB" id="A0A1Q2H252"/>
<dbReference type="NCBIfam" id="TIGR02212">
    <property type="entry name" value="lolCE"/>
    <property type="match status" value="1"/>
</dbReference>
<dbReference type="GO" id="GO:0042953">
    <property type="term" value="P:lipoprotein transport"/>
    <property type="evidence" value="ECO:0007669"/>
    <property type="project" value="InterPro"/>
</dbReference>
<evidence type="ECO:0000256" key="7">
    <source>
        <dbReference type="ARBA" id="ARBA00023136"/>
    </source>
</evidence>
<dbReference type="GO" id="GO:0051301">
    <property type="term" value="P:cell division"/>
    <property type="evidence" value="ECO:0007669"/>
    <property type="project" value="UniProtKB-KW"/>
</dbReference>
<organism evidence="11 12">
    <name type="scientific">Pseudoalteromonas aliena</name>
    <dbReference type="NCBI Taxonomy" id="247523"/>
    <lineage>
        <taxon>Bacteria</taxon>
        <taxon>Pseudomonadati</taxon>
        <taxon>Pseudomonadota</taxon>
        <taxon>Gammaproteobacteria</taxon>
        <taxon>Alteromonadales</taxon>
        <taxon>Pseudoalteromonadaceae</taxon>
        <taxon>Pseudoalteromonas</taxon>
    </lineage>
</organism>
<evidence type="ECO:0000256" key="3">
    <source>
        <dbReference type="ARBA" id="ARBA00022448"/>
    </source>
</evidence>
<evidence type="ECO:0000256" key="4">
    <source>
        <dbReference type="ARBA" id="ARBA00022475"/>
    </source>
</evidence>
<keyword evidence="11" id="KW-0132">Cell division</keyword>
<evidence type="ECO:0000256" key="5">
    <source>
        <dbReference type="ARBA" id="ARBA00022692"/>
    </source>
</evidence>
<keyword evidence="5 8" id="KW-0812">Transmembrane</keyword>
<reference evidence="11 12" key="1">
    <citation type="submission" date="2017-02" db="EMBL/GenBank/DDBJ databases">
        <title>Complete genome sequence of the cold-active Pseudoalteromonas aliena strain EH1 isolated from Arctic seawater.</title>
        <authorList>
            <person name="Kim E."/>
            <person name="Heo E."/>
            <person name="Kim H."/>
            <person name="Kim D."/>
        </authorList>
    </citation>
    <scope>NUCLEOTIDE SEQUENCE [LARGE SCALE GENOMIC DNA]</scope>
    <source>
        <strain evidence="11 12">EH1</strain>
    </source>
</reference>
<keyword evidence="7 8" id="KW-0472">Membrane</keyword>
<name>A0A1Q2H252_9GAMM</name>
<keyword evidence="6 8" id="KW-1133">Transmembrane helix</keyword>
<keyword evidence="4" id="KW-1003">Cell membrane</keyword>
<dbReference type="InterPro" id="IPR011925">
    <property type="entry name" value="LolCE_TM"/>
</dbReference>
<evidence type="ECO:0000256" key="6">
    <source>
        <dbReference type="ARBA" id="ARBA00022989"/>
    </source>
</evidence>
<protein>
    <submittedName>
        <fullName evidence="11">Cell division protein FtsX</fullName>
    </submittedName>
</protein>
<dbReference type="KEGG" id="paln:B0W48_17515"/>
<feature type="transmembrane region" description="Helical" evidence="8">
    <location>
        <begin position="273"/>
        <end position="295"/>
    </location>
</feature>
<proteinExistence type="inferred from homology"/>
<dbReference type="PANTHER" id="PTHR30489">
    <property type="entry name" value="LIPOPROTEIN-RELEASING SYSTEM TRANSMEMBRANE PROTEIN LOLE"/>
    <property type="match status" value="1"/>
</dbReference>
<dbReference type="RefSeq" id="WP_077538051.1">
    <property type="nucleotide sequence ID" value="NZ_CANLYY010000022.1"/>
</dbReference>
<evidence type="ECO:0000256" key="1">
    <source>
        <dbReference type="ARBA" id="ARBA00004651"/>
    </source>
</evidence>
<gene>
    <name evidence="11" type="ORF">B0W48_17515</name>
</gene>